<dbReference type="CDD" id="cd17769">
    <property type="entry name" value="NP_TgUP-like"/>
    <property type="match status" value="1"/>
</dbReference>
<dbReference type="Gene3D" id="3.40.50.1580">
    <property type="entry name" value="Nucleoside phosphorylase domain"/>
    <property type="match status" value="1"/>
</dbReference>
<dbReference type="HOGENOM" id="CLU_040695_0_0_1"/>
<reference evidence="5" key="2">
    <citation type="submission" date="2015-01" db="EMBL/GenBank/DDBJ databases">
        <title>Evolutionary Origins and Diversification of the Mycorrhizal Mutualists.</title>
        <authorList>
            <consortium name="DOE Joint Genome Institute"/>
            <consortium name="Mycorrhizal Genomics Consortium"/>
            <person name="Kohler A."/>
            <person name="Kuo A."/>
            <person name="Nagy L.G."/>
            <person name="Floudas D."/>
            <person name="Copeland A."/>
            <person name="Barry K.W."/>
            <person name="Cichocki N."/>
            <person name="Veneault-Fourrey C."/>
            <person name="LaButti K."/>
            <person name="Lindquist E.A."/>
            <person name="Lipzen A."/>
            <person name="Lundell T."/>
            <person name="Morin E."/>
            <person name="Murat C."/>
            <person name="Riley R."/>
            <person name="Ohm R."/>
            <person name="Sun H."/>
            <person name="Tunlid A."/>
            <person name="Henrissat B."/>
            <person name="Grigoriev I.V."/>
            <person name="Hibbett D.S."/>
            <person name="Martin F."/>
        </authorList>
    </citation>
    <scope>NUCLEOTIDE SEQUENCE [LARGE SCALE GENOMIC DNA]</scope>
    <source>
        <strain evidence="4 5">MAFF 305830</strain>
    </source>
</reference>
<dbReference type="Proteomes" id="UP000054097">
    <property type="component" value="Unassembled WGS sequence"/>
</dbReference>
<dbReference type="EMBL" id="KN824317">
    <property type="protein sequence ID" value="KIM25058.1"/>
    <property type="molecule type" value="Genomic_DNA"/>
</dbReference>
<dbReference type="GO" id="GO:0005829">
    <property type="term" value="C:cytosol"/>
    <property type="evidence" value="ECO:0007669"/>
    <property type="project" value="TreeGrafter"/>
</dbReference>
<dbReference type="InterPro" id="IPR000845">
    <property type="entry name" value="Nucleoside_phosphorylase_d"/>
</dbReference>
<sequence length="513" mass="55308">MKEQISDANFPKTSDSRVYHLGIRAGELASLIITVGDPARARIIAKYLDSPPPNAAVTEYEKDASDAHITLSENANPALFELYSDRGFLTLTGTYKGIPVSIVSIGMGAPNMDFFVREGREVLDQAGQEEMVVIRFGSCGGLASSLTVGSLVVPKASVGVTRNYDFDFRGARTGSEGAYRISKPAPADEDLHSILTATLKEALPSNIIIDDNYLNASADSFYSSQGRITSFPDHNEGLIENLIAKGVGSLEMETFHLLHLANSWPRPDHDSTEGADQAPAPPTGMPASSLVFPSSTLPTSDAMILNTKTSEPPAAAEEEDDDADLEETILYPHSSTITSPQANTPPPQPFLNLAEVAASLQPTVEEAPPASTATWDPQSRRRIRAAAVQMIFAERGSRAFISPGEVETLQEGTARGLLDTLVKWHERSTPKGEGVEGEKHVDSKKDEGIEEGVEGEKKVDDTEDTGNTDGVEKVETGDAEKVEIVEEAKETENTEEARPVQDVEKTEKAERTE</sequence>
<reference evidence="3" key="3">
    <citation type="submission" date="2015-02" db="EMBL/GenBank/DDBJ databases">
        <title>Evolutionary Origins and Diversification of the Mycorrhizal Mutualists.</title>
        <authorList>
            <consortium name="DOE Joint Genome Institute"/>
            <consortium name="Mycorrhizal Genomics Consortium"/>
            <person name="Kohler A."/>
            <person name="Kuo A."/>
            <person name="Nagy L.G."/>
            <person name="Floudas D."/>
            <person name="Copeland A."/>
            <person name="Barry K.W."/>
            <person name="Cichocki N."/>
            <person name="Veneault-Fourrey C."/>
            <person name="LaButti K."/>
            <person name="Lindquist E.A."/>
            <person name="Lipzen A."/>
            <person name="Lundell T."/>
            <person name="Morin E."/>
            <person name="Murat C."/>
            <person name="Riley R."/>
            <person name="Ohm R."/>
            <person name="Sun H."/>
            <person name="Tunlid A."/>
            <person name="Henrissat B."/>
            <person name="Grigoriev I.V."/>
            <person name="Hibbett D.S."/>
            <person name="Martin F."/>
        </authorList>
    </citation>
    <scope>NUCLEOTIDE SEQUENCE</scope>
    <source>
        <strain evidence="3 5">MAFF 305830</strain>
    </source>
</reference>
<dbReference type="SUPFAM" id="SSF53167">
    <property type="entry name" value="Purine and uridine phosphorylases"/>
    <property type="match status" value="1"/>
</dbReference>
<proteinExistence type="predicted"/>
<dbReference type="EMBL" id="KN824337">
    <property type="protein sequence ID" value="KIM23462.1"/>
    <property type="molecule type" value="Genomic_DNA"/>
</dbReference>
<evidence type="ECO:0000313" key="4">
    <source>
        <dbReference type="EMBL" id="KIM25058.1"/>
    </source>
</evidence>
<evidence type="ECO:0000313" key="5">
    <source>
        <dbReference type="Proteomes" id="UP000054097"/>
    </source>
</evidence>
<dbReference type="GO" id="GO:0004850">
    <property type="term" value="F:uridine phosphorylase activity"/>
    <property type="evidence" value="ECO:0007669"/>
    <property type="project" value="TreeGrafter"/>
</dbReference>
<dbReference type="GO" id="GO:0006218">
    <property type="term" value="P:uridine catabolic process"/>
    <property type="evidence" value="ECO:0007669"/>
    <property type="project" value="TreeGrafter"/>
</dbReference>
<organism evidence="3 5">
    <name type="scientific">Serendipita vermifera MAFF 305830</name>
    <dbReference type="NCBI Taxonomy" id="933852"/>
    <lineage>
        <taxon>Eukaryota</taxon>
        <taxon>Fungi</taxon>
        <taxon>Dikarya</taxon>
        <taxon>Basidiomycota</taxon>
        <taxon>Agaricomycotina</taxon>
        <taxon>Agaricomycetes</taxon>
        <taxon>Sebacinales</taxon>
        <taxon>Serendipitaceae</taxon>
        <taxon>Serendipita</taxon>
    </lineage>
</organism>
<evidence type="ECO:0000256" key="1">
    <source>
        <dbReference type="SAM" id="MobiDB-lite"/>
    </source>
</evidence>
<feature type="region of interest" description="Disordered" evidence="1">
    <location>
        <begin position="266"/>
        <end position="293"/>
    </location>
</feature>
<gene>
    <name evidence="4" type="ORF">M408DRAFT_331372</name>
    <name evidence="3" type="ORF">M408DRAFT_332367</name>
</gene>
<dbReference type="InterPro" id="IPR035994">
    <property type="entry name" value="Nucleoside_phosphorylase_sf"/>
</dbReference>
<evidence type="ECO:0000259" key="2">
    <source>
        <dbReference type="Pfam" id="PF01048"/>
    </source>
</evidence>
<evidence type="ECO:0000313" key="3">
    <source>
        <dbReference type="EMBL" id="KIM23462.1"/>
    </source>
</evidence>
<dbReference type="STRING" id="933852.A0A0C2X1W8"/>
<dbReference type="OrthoDB" id="416752at2759"/>
<feature type="domain" description="Nucleoside phosphorylase" evidence="2">
    <location>
        <begin position="80"/>
        <end position="262"/>
    </location>
</feature>
<dbReference type="AlphaFoldDB" id="A0A0C2X1W8"/>
<dbReference type="PANTHER" id="PTHR43691">
    <property type="entry name" value="URIDINE PHOSPHORYLASE"/>
    <property type="match status" value="1"/>
</dbReference>
<keyword evidence="5" id="KW-1185">Reference proteome</keyword>
<feature type="compositionally biased region" description="Basic and acidic residues" evidence="1">
    <location>
        <begin position="428"/>
        <end position="447"/>
    </location>
</feature>
<dbReference type="Pfam" id="PF01048">
    <property type="entry name" value="PNP_UDP_1"/>
    <property type="match status" value="1"/>
</dbReference>
<accession>A0A0C2X1W8</accession>
<name>A0A0C2X1W8_SERVB</name>
<feature type="region of interest" description="Disordered" evidence="1">
    <location>
        <begin position="428"/>
        <end position="513"/>
    </location>
</feature>
<reference evidence="3 5" key="1">
    <citation type="submission" date="2014-04" db="EMBL/GenBank/DDBJ databases">
        <authorList>
            <consortium name="DOE Joint Genome Institute"/>
            <person name="Kuo A."/>
            <person name="Zuccaro A."/>
            <person name="Kohler A."/>
            <person name="Nagy L.G."/>
            <person name="Floudas D."/>
            <person name="Copeland A."/>
            <person name="Barry K.W."/>
            <person name="Cichocki N."/>
            <person name="Veneault-Fourrey C."/>
            <person name="LaButti K."/>
            <person name="Lindquist E.A."/>
            <person name="Lipzen A."/>
            <person name="Lundell T."/>
            <person name="Morin E."/>
            <person name="Murat C."/>
            <person name="Sun H."/>
            <person name="Tunlid A."/>
            <person name="Henrissat B."/>
            <person name="Grigoriev I.V."/>
            <person name="Hibbett D.S."/>
            <person name="Martin F."/>
            <person name="Nordberg H.P."/>
            <person name="Cantor M.N."/>
            <person name="Hua S.X."/>
        </authorList>
    </citation>
    <scope>NUCLEOTIDE SEQUENCE [LARGE SCALE GENOMIC DNA]</scope>
    <source>
        <strain evidence="3 5">MAFF 305830</strain>
    </source>
</reference>
<dbReference type="PANTHER" id="PTHR43691:SF14">
    <property type="entry name" value="URIDINE PHOSPHORYLASE"/>
    <property type="match status" value="1"/>
</dbReference>
<feature type="compositionally biased region" description="Basic and acidic residues" evidence="1">
    <location>
        <begin position="470"/>
        <end position="513"/>
    </location>
</feature>
<protein>
    <recommendedName>
        <fullName evidence="2">Nucleoside phosphorylase domain-containing protein</fullName>
    </recommendedName>
</protein>